<dbReference type="Proteomes" id="UP000677228">
    <property type="component" value="Unassembled WGS sequence"/>
</dbReference>
<dbReference type="GO" id="GO:0005829">
    <property type="term" value="C:cytosol"/>
    <property type="evidence" value="ECO:0007669"/>
    <property type="project" value="TreeGrafter"/>
</dbReference>
<dbReference type="InterPro" id="IPR018148">
    <property type="entry name" value="Methylglyoxal_synth_AS"/>
</dbReference>
<dbReference type="GO" id="GO:0008929">
    <property type="term" value="F:methylglyoxal synthase activity"/>
    <property type="evidence" value="ECO:0007669"/>
    <property type="project" value="InterPro"/>
</dbReference>
<dbReference type="Gene3D" id="3.40.50.1380">
    <property type="entry name" value="Methylglyoxal synthase-like domain"/>
    <property type="match status" value="1"/>
</dbReference>
<dbReference type="HAMAP" id="MF_00549">
    <property type="entry name" value="Methylglyoxal_synth"/>
    <property type="match status" value="1"/>
</dbReference>
<evidence type="ECO:0000313" key="2">
    <source>
        <dbReference type="EMBL" id="CAF1513692.1"/>
    </source>
</evidence>
<protein>
    <recommendedName>
        <fullName evidence="1">MGS-like domain-containing protein</fullName>
    </recommendedName>
</protein>
<dbReference type="PROSITE" id="PS51855">
    <property type="entry name" value="MGS"/>
    <property type="match status" value="1"/>
</dbReference>
<dbReference type="EMBL" id="CAJNOK010035475">
    <property type="protein sequence ID" value="CAF1513692.1"/>
    <property type="molecule type" value="Genomic_DNA"/>
</dbReference>
<feature type="domain" description="MGS-like" evidence="1">
    <location>
        <begin position="9"/>
        <end position="155"/>
    </location>
</feature>
<dbReference type="CDD" id="cd01422">
    <property type="entry name" value="MGS"/>
    <property type="match status" value="1"/>
</dbReference>
<dbReference type="PANTHER" id="PTHR30492">
    <property type="entry name" value="METHYLGLYOXAL SYNTHASE"/>
    <property type="match status" value="1"/>
</dbReference>
<dbReference type="NCBIfam" id="NF003559">
    <property type="entry name" value="PRK05234.1"/>
    <property type="match status" value="1"/>
</dbReference>
<dbReference type="Proteomes" id="UP000682733">
    <property type="component" value="Unassembled WGS sequence"/>
</dbReference>
<evidence type="ECO:0000313" key="3">
    <source>
        <dbReference type="EMBL" id="CAF4301249.1"/>
    </source>
</evidence>
<organism evidence="2 4">
    <name type="scientific">Didymodactylos carnosus</name>
    <dbReference type="NCBI Taxonomy" id="1234261"/>
    <lineage>
        <taxon>Eukaryota</taxon>
        <taxon>Metazoa</taxon>
        <taxon>Spiralia</taxon>
        <taxon>Gnathifera</taxon>
        <taxon>Rotifera</taxon>
        <taxon>Eurotatoria</taxon>
        <taxon>Bdelloidea</taxon>
        <taxon>Philodinida</taxon>
        <taxon>Philodinidae</taxon>
        <taxon>Didymodactylos</taxon>
    </lineage>
</organism>
<proteinExistence type="inferred from homology"/>
<gene>
    <name evidence="2" type="ORF">OVA965_LOCUS37484</name>
    <name evidence="3" type="ORF">TMI583_LOCUS38568</name>
</gene>
<dbReference type="AlphaFoldDB" id="A0A8S2FN08"/>
<evidence type="ECO:0000259" key="1">
    <source>
        <dbReference type="PROSITE" id="PS51855"/>
    </source>
</evidence>
<comment type="caution">
    <text evidence="2">The sequence shown here is derived from an EMBL/GenBank/DDBJ whole genome shotgun (WGS) entry which is preliminary data.</text>
</comment>
<name>A0A8S2FN08_9BILA</name>
<dbReference type="SMART" id="SM00851">
    <property type="entry name" value="MGS"/>
    <property type="match status" value="1"/>
</dbReference>
<dbReference type="InterPro" id="IPR004363">
    <property type="entry name" value="Methylgl_synth"/>
</dbReference>
<feature type="non-terminal residue" evidence="2">
    <location>
        <position position="1"/>
    </location>
</feature>
<dbReference type="PIRSF" id="PIRSF006614">
    <property type="entry name" value="Methylglyox_syn"/>
    <property type="match status" value="1"/>
</dbReference>
<dbReference type="NCBIfam" id="TIGR00160">
    <property type="entry name" value="MGSA"/>
    <property type="match status" value="1"/>
</dbReference>
<dbReference type="Pfam" id="PF02142">
    <property type="entry name" value="MGS"/>
    <property type="match status" value="1"/>
</dbReference>
<evidence type="ECO:0000313" key="4">
    <source>
        <dbReference type="Proteomes" id="UP000677228"/>
    </source>
</evidence>
<dbReference type="EMBL" id="CAJOBA010057558">
    <property type="protein sequence ID" value="CAF4301249.1"/>
    <property type="molecule type" value="Genomic_DNA"/>
</dbReference>
<sequence>ASEAEQTSFKMGKRKRIALVAHDNKKPELLEWVKRNRQQLLHHELYGTGTTGKLVEQELNTTVIKYKSGPLGGDQQLGAQITDQKIDILIFMIDPLTAQPHDVDVKALQRIAVVWNIVLACDIATADFIMTSPYMEGIYTREVSSFSTYLNRTIP</sequence>
<reference evidence="2" key="1">
    <citation type="submission" date="2021-02" db="EMBL/GenBank/DDBJ databases">
        <authorList>
            <person name="Nowell W R."/>
        </authorList>
    </citation>
    <scope>NUCLEOTIDE SEQUENCE</scope>
</reference>
<dbReference type="GO" id="GO:0019242">
    <property type="term" value="P:methylglyoxal biosynthetic process"/>
    <property type="evidence" value="ECO:0007669"/>
    <property type="project" value="InterPro"/>
</dbReference>
<dbReference type="SUPFAM" id="SSF52335">
    <property type="entry name" value="Methylglyoxal synthase-like"/>
    <property type="match status" value="1"/>
</dbReference>
<accession>A0A8S2FN08</accession>
<dbReference type="PROSITE" id="PS01335">
    <property type="entry name" value="METHYLGLYOXAL_SYNTH"/>
    <property type="match status" value="1"/>
</dbReference>
<dbReference type="InterPro" id="IPR011607">
    <property type="entry name" value="MGS-like_dom"/>
</dbReference>
<dbReference type="PANTHER" id="PTHR30492:SF0">
    <property type="entry name" value="METHYLGLYOXAL SYNTHASE"/>
    <property type="match status" value="1"/>
</dbReference>
<dbReference type="InterPro" id="IPR036914">
    <property type="entry name" value="MGS-like_dom_sf"/>
</dbReference>